<dbReference type="PANTHER" id="PTHR43283:SF7">
    <property type="entry name" value="BETA-LACTAMASE-RELATED DOMAIN-CONTAINING PROTEIN"/>
    <property type="match status" value="1"/>
</dbReference>
<keyword evidence="4" id="KW-1185">Reference proteome</keyword>
<feature type="domain" description="Beta-lactamase-related" evidence="2">
    <location>
        <begin position="62"/>
        <end position="347"/>
    </location>
</feature>
<dbReference type="PANTHER" id="PTHR43283">
    <property type="entry name" value="BETA-LACTAMASE-RELATED"/>
    <property type="match status" value="1"/>
</dbReference>
<dbReference type="SUPFAM" id="SSF56601">
    <property type="entry name" value="beta-lactamase/transpeptidase-like"/>
    <property type="match status" value="1"/>
</dbReference>
<dbReference type="InterPro" id="IPR012338">
    <property type="entry name" value="Beta-lactam/transpept-like"/>
</dbReference>
<organism evidence="3 4">
    <name type="scientific">Dokdonella immobilis</name>
    <dbReference type="NCBI Taxonomy" id="578942"/>
    <lineage>
        <taxon>Bacteria</taxon>
        <taxon>Pseudomonadati</taxon>
        <taxon>Pseudomonadota</taxon>
        <taxon>Gammaproteobacteria</taxon>
        <taxon>Lysobacterales</taxon>
        <taxon>Rhodanobacteraceae</taxon>
        <taxon>Dokdonella</taxon>
    </lineage>
</organism>
<dbReference type="EMBL" id="FOVF01000048">
    <property type="protein sequence ID" value="SFN68523.1"/>
    <property type="molecule type" value="Genomic_DNA"/>
</dbReference>
<name>A0A1I5B1F2_9GAMM</name>
<dbReference type="InterPro" id="IPR001466">
    <property type="entry name" value="Beta-lactam-related"/>
</dbReference>
<evidence type="ECO:0000313" key="3">
    <source>
        <dbReference type="EMBL" id="SFN68523.1"/>
    </source>
</evidence>
<keyword evidence="1" id="KW-0732">Signal</keyword>
<dbReference type="STRING" id="578942.SAMN05216289_1489"/>
<dbReference type="OrthoDB" id="6963107at2"/>
<proteinExistence type="predicted"/>
<sequence length="370" mass="40839">MHFRIPALAAFLLVALAARAQGTAPPQLNDGWKVADAGRSGWTMSRFAEAENKIADGTWKGTTSLLVVHRGALVYENYFNEGGRNHLNDTRSLTKTVTAMLIGAAIDRGLIPSVQARVFPWFKEHPAPANPDPRKQAITIEDLLTMSSLLECNDENAFSSGNEERMYVTEDWIGFALGLPVKGFPPWETKPADSPHGRAFAYCTAGSFLLGALVERATGKHLDTFSGEVLEEPLGITKSKWNFAPDGTAMGGGGTRFRSRDLARLGELLRNQGKWKDAQVLPVAWVRAMLSVRAQARDDADYGYQIWRFRFPHKGKEEPVWAMSGNGGNYVFIAPQFELVAVITSSAYNQRFAHPQSQAIFRDIVLKAMP</sequence>
<evidence type="ECO:0000256" key="1">
    <source>
        <dbReference type="SAM" id="SignalP"/>
    </source>
</evidence>
<dbReference type="InterPro" id="IPR050789">
    <property type="entry name" value="Diverse_Enzym_Activities"/>
</dbReference>
<dbReference type="Proteomes" id="UP000198575">
    <property type="component" value="Unassembled WGS sequence"/>
</dbReference>
<evidence type="ECO:0000259" key="2">
    <source>
        <dbReference type="Pfam" id="PF00144"/>
    </source>
</evidence>
<dbReference type="Gene3D" id="3.40.710.10">
    <property type="entry name" value="DD-peptidase/beta-lactamase superfamily"/>
    <property type="match status" value="1"/>
</dbReference>
<dbReference type="AlphaFoldDB" id="A0A1I5B1F2"/>
<dbReference type="Pfam" id="PF00144">
    <property type="entry name" value="Beta-lactamase"/>
    <property type="match status" value="1"/>
</dbReference>
<feature type="chain" id="PRO_5011470472" evidence="1">
    <location>
        <begin position="21"/>
        <end position="370"/>
    </location>
</feature>
<protein>
    <submittedName>
        <fullName evidence="3">CubicO group peptidase, beta-lactamase class C family</fullName>
    </submittedName>
</protein>
<gene>
    <name evidence="3" type="ORF">SAMN05216289_1489</name>
</gene>
<feature type="signal peptide" evidence="1">
    <location>
        <begin position="1"/>
        <end position="20"/>
    </location>
</feature>
<dbReference type="RefSeq" id="WP_092410894.1">
    <property type="nucleotide sequence ID" value="NZ_FOVF01000048.1"/>
</dbReference>
<accession>A0A1I5B1F2</accession>
<reference evidence="3 4" key="1">
    <citation type="submission" date="2016-10" db="EMBL/GenBank/DDBJ databases">
        <authorList>
            <person name="de Groot N.N."/>
        </authorList>
    </citation>
    <scope>NUCLEOTIDE SEQUENCE [LARGE SCALE GENOMIC DNA]</scope>
    <source>
        <strain evidence="3 4">CGMCC 1.7659</strain>
    </source>
</reference>
<evidence type="ECO:0000313" key="4">
    <source>
        <dbReference type="Proteomes" id="UP000198575"/>
    </source>
</evidence>